<gene>
    <name evidence="3" type="primary">AOX1_0</name>
    <name evidence="3" type="ORF">LOCC1_G008344</name>
</gene>
<evidence type="ECO:0000313" key="4">
    <source>
        <dbReference type="Proteomes" id="UP000443090"/>
    </source>
</evidence>
<dbReference type="InterPro" id="IPR007867">
    <property type="entry name" value="GMC_OxRtase_C"/>
</dbReference>
<evidence type="ECO:0000259" key="2">
    <source>
        <dbReference type="Pfam" id="PF05199"/>
    </source>
</evidence>
<dbReference type="PANTHER" id="PTHR11552">
    <property type="entry name" value="GLUCOSE-METHANOL-CHOLINE GMC OXIDOREDUCTASE"/>
    <property type="match status" value="1"/>
</dbReference>
<comment type="caution">
    <text evidence="3">The sequence shown here is derived from an EMBL/GenBank/DDBJ whole genome shotgun (WGS) entry which is preliminary data.</text>
</comment>
<evidence type="ECO:0000256" key="1">
    <source>
        <dbReference type="ARBA" id="ARBA00010790"/>
    </source>
</evidence>
<name>A0A8H8RCC0_9HELO</name>
<accession>A0A8H8RCC0</accession>
<dbReference type="GO" id="GO:0050660">
    <property type="term" value="F:flavin adenine dinucleotide binding"/>
    <property type="evidence" value="ECO:0007669"/>
    <property type="project" value="InterPro"/>
</dbReference>
<comment type="similarity">
    <text evidence="1">Belongs to the GMC oxidoreductase family.</text>
</comment>
<organism evidence="3 4">
    <name type="scientific">Lachnellula occidentalis</name>
    <dbReference type="NCBI Taxonomy" id="215460"/>
    <lineage>
        <taxon>Eukaryota</taxon>
        <taxon>Fungi</taxon>
        <taxon>Dikarya</taxon>
        <taxon>Ascomycota</taxon>
        <taxon>Pezizomycotina</taxon>
        <taxon>Leotiomycetes</taxon>
        <taxon>Helotiales</taxon>
        <taxon>Lachnaceae</taxon>
        <taxon>Lachnellula</taxon>
    </lineage>
</organism>
<keyword evidence="4" id="KW-1185">Reference proteome</keyword>
<reference evidence="3 4" key="1">
    <citation type="submission" date="2018-05" db="EMBL/GenBank/DDBJ databases">
        <title>Genome sequencing and assembly of the regulated plant pathogen Lachnellula willkommii and related sister species for the development of diagnostic species identification markers.</title>
        <authorList>
            <person name="Giroux E."/>
            <person name="Bilodeau G."/>
        </authorList>
    </citation>
    <scope>NUCLEOTIDE SEQUENCE [LARGE SCALE GENOMIC DNA]</scope>
    <source>
        <strain evidence="3 4">CBS 160.35</strain>
    </source>
</reference>
<proteinExistence type="inferred from homology"/>
<dbReference type="InterPro" id="IPR036188">
    <property type="entry name" value="FAD/NAD-bd_sf"/>
</dbReference>
<dbReference type="Pfam" id="PF05199">
    <property type="entry name" value="GMC_oxred_C"/>
    <property type="match status" value="1"/>
</dbReference>
<dbReference type="PANTHER" id="PTHR11552:SF78">
    <property type="entry name" value="GLUCOSE-METHANOL-CHOLINE OXIDOREDUCTASE N-TERMINAL DOMAIN-CONTAINING PROTEIN"/>
    <property type="match status" value="1"/>
</dbReference>
<dbReference type="AlphaFoldDB" id="A0A8H8RCC0"/>
<dbReference type="InterPro" id="IPR012132">
    <property type="entry name" value="GMC_OxRdtase"/>
</dbReference>
<dbReference type="Gene3D" id="3.50.50.60">
    <property type="entry name" value="FAD/NAD(P)-binding domain"/>
    <property type="match status" value="1"/>
</dbReference>
<dbReference type="SUPFAM" id="SSF51905">
    <property type="entry name" value="FAD/NAD(P)-binding domain"/>
    <property type="match status" value="1"/>
</dbReference>
<dbReference type="Gene3D" id="3.30.560.10">
    <property type="entry name" value="Glucose Oxidase, domain 3"/>
    <property type="match status" value="1"/>
</dbReference>
<dbReference type="EMBL" id="QGMI01001926">
    <property type="protein sequence ID" value="TVY31944.1"/>
    <property type="molecule type" value="Genomic_DNA"/>
</dbReference>
<feature type="domain" description="Glucose-methanol-choline oxidoreductase C-terminal" evidence="2">
    <location>
        <begin position="8"/>
        <end position="172"/>
    </location>
</feature>
<dbReference type="Proteomes" id="UP000443090">
    <property type="component" value="Unassembled WGS sequence"/>
</dbReference>
<sequence>MGTYTGYPYSRGSIHITSTTDVLTGYSFDTGFLAHPSDLKIQLWGYKMQREIVRRLPFYDGDVALGHPEFAAGSAAALVLPSSDGDIEGKMAAVEDINYSKEDDLAIEDWIRGNLATTWHCLGTCAMRARDAGGVVDRHLNVYGTAGLKVADLSMVPENVGANTANTAMAVGEKAAMIIAGELGVSV</sequence>
<evidence type="ECO:0000313" key="3">
    <source>
        <dbReference type="EMBL" id="TVY31944.1"/>
    </source>
</evidence>
<dbReference type="OrthoDB" id="269227at2759"/>
<dbReference type="SUPFAM" id="SSF54373">
    <property type="entry name" value="FAD-linked reductases, C-terminal domain"/>
    <property type="match status" value="1"/>
</dbReference>
<protein>
    <submittedName>
        <fullName evidence="3">Alcohol oxidase</fullName>
    </submittedName>
</protein>
<dbReference type="GO" id="GO:0016614">
    <property type="term" value="F:oxidoreductase activity, acting on CH-OH group of donors"/>
    <property type="evidence" value="ECO:0007669"/>
    <property type="project" value="InterPro"/>
</dbReference>